<dbReference type="GeneID" id="101742586"/>
<reference evidence="2" key="2">
    <citation type="submission" date="2022-06" db="UniProtKB">
        <authorList>
            <consortium name="EnsemblMetazoa"/>
        </authorList>
    </citation>
    <scope>IDENTIFICATION</scope>
    <source>
        <strain evidence="2">p50T (Dazao)</strain>
    </source>
</reference>
<keyword evidence="1" id="KW-0812">Transmembrane</keyword>
<dbReference type="AlphaFoldDB" id="A0A8R2C5B5"/>
<sequence>MIFPRQHLLALRVRDSHSTTIKKMDQVRGSVLWLEKELSADTADPKLSISEEVVITEEVPTLTVAAIVGFTVVMIVAIVVVFVLGILIDCRQQRVIAKQMGEAKRWRAPRRINVRNENDGVSIAHNMEATGISLPPAEALSTIP</sequence>
<accession>A0A8R2C5B5</accession>
<evidence type="ECO:0000313" key="3">
    <source>
        <dbReference type="Proteomes" id="UP000005204"/>
    </source>
</evidence>
<name>A0A8R2C5B5_BOMMO</name>
<dbReference type="EnsemblMetazoa" id="XM_012689279.3">
    <property type="protein sequence ID" value="XP_012544733.1"/>
    <property type="gene ID" value="LOC101742586"/>
</dbReference>
<evidence type="ECO:0000256" key="1">
    <source>
        <dbReference type="SAM" id="Phobius"/>
    </source>
</evidence>
<feature type="transmembrane region" description="Helical" evidence="1">
    <location>
        <begin position="64"/>
        <end position="88"/>
    </location>
</feature>
<protein>
    <submittedName>
        <fullName evidence="2">Uncharacterized protein</fullName>
    </submittedName>
</protein>
<proteinExistence type="predicted"/>
<keyword evidence="3" id="KW-1185">Reference proteome</keyword>
<dbReference type="OrthoDB" id="7423106at2759"/>
<organism evidence="2 3">
    <name type="scientific">Bombyx mori</name>
    <name type="common">Silk moth</name>
    <dbReference type="NCBI Taxonomy" id="7091"/>
    <lineage>
        <taxon>Eukaryota</taxon>
        <taxon>Metazoa</taxon>
        <taxon>Ecdysozoa</taxon>
        <taxon>Arthropoda</taxon>
        <taxon>Hexapoda</taxon>
        <taxon>Insecta</taxon>
        <taxon>Pterygota</taxon>
        <taxon>Neoptera</taxon>
        <taxon>Endopterygota</taxon>
        <taxon>Lepidoptera</taxon>
        <taxon>Glossata</taxon>
        <taxon>Ditrysia</taxon>
        <taxon>Bombycoidea</taxon>
        <taxon>Bombycidae</taxon>
        <taxon>Bombycinae</taxon>
        <taxon>Bombyx</taxon>
    </lineage>
</organism>
<evidence type="ECO:0000313" key="2">
    <source>
        <dbReference type="EnsemblMetazoa" id="XP_012544733.1"/>
    </source>
</evidence>
<keyword evidence="1" id="KW-1133">Transmembrane helix</keyword>
<dbReference type="RefSeq" id="XP_012544733.1">
    <property type="nucleotide sequence ID" value="XM_012689279.4"/>
</dbReference>
<dbReference type="Proteomes" id="UP000005204">
    <property type="component" value="Unassembled WGS sequence"/>
</dbReference>
<keyword evidence="1" id="KW-0472">Membrane</keyword>
<reference evidence="3" key="1">
    <citation type="journal article" date="2008" name="Insect Biochem. Mol. Biol.">
        <title>The genome of a lepidopteran model insect, the silkworm Bombyx mori.</title>
        <authorList>
            <consortium name="International Silkworm Genome Consortium"/>
        </authorList>
    </citation>
    <scope>NUCLEOTIDE SEQUENCE [LARGE SCALE GENOMIC DNA]</scope>
    <source>
        <strain evidence="3">p50T</strain>
    </source>
</reference>